<feature type="signal peptide" evidence="1">
    <location>
        <begin position="1"/>
        <end position="23"/>
    </location>
</feature>
<proteinExistence type="predicted"/>
<keyword evidence="1" id="KW-0732">Signal</keyword>
<dbReference type="Proteomes" id="UP000235388">
    <property type="component" value="Unassembled WGS sequence"/>
</dbReference>
<gene>
    <name evidence="2" type="ORF">PCANC_09850</name>
</gene>
<dbReference type="EMBL" id="PGCJ01000801">
    <property type="protein sequence ID" value="PLW20205.1"/>
    <property type="molecule type" value="Genomic_DNA"/>
</dbReference>
<dbReference type="Pfam" id="PF02358">
    <property type="entry name" value="Trehalose_PPase"/>
    <property type="match status" value="1"/>
</dbReference>
<evidence type="ECO:0008006" key="4">
    <source>
        <dbReference type="Google" id="ProtNLM"/>
    </source>
</evidence>
<evidence type="ECO:0000256" key="1">
    <source>
        <dbReference type="SAM" id="SignalP"/>
    </source>
</evidence>
<organism evidence="2 3">
    <name type="scientific">Puccinia coronata f. sp. avenae</name>
    <dbReference type="NCBI Taxonomy" id="200324"/>
    <lineage>
        <taxon>Eukaryota</taxon>
        <taxon>Fungi</taxon>
        <taxon>Dikarya</taxon>
        <taxon>Basidiomycota</taxon>
        <taxon>Pucciniomycotina</taxon>
        <taxon>Pucciniomycetes</taxon>
        <taxon>Pucciniales</taxon>
        <taxon>Pucciniaceae</taxon>
        <taxon>Puccinia</taxon>
    </lineage>
</organism>
<reference evidence="2 3" key="1">
    <citation type="submission" date="2017-11" db="EMBL/GenBank/DDBJ databases">
        <title>De novo assembly and phasing of dikaryotic genomes from two isolates of Puccinia coronata f. sp. avenae, the causal agent of oat crown rust.</title>
        <authorList>
            <person name="Miller M.E."/>
            <person name="Zhang Y."/>
            <person name="Omidvar V."/>
            <person name="Sperschneider J."/>
            <person name="Schwessinger B."/>
            <person name="Raley C."/>
            <person name="Palmer J.M."/>
            <person name="Garnica D."/>
            <person name="Upadhyaya N."/>
            <person name="Rathjen J."/>
            <person name="Taylor J.M."/>
            <person name="Park R.F."/>
            <person name="Dodds P.N."/>
            <person name="Hirsch C.D."/>
            <person name="Kianian S.F."/>
            <person name="Figueroa M."/>
        </authorList>
    </citation>
    <scope>NUCLEOTIDE SEQUENCE [LARGE SCALE GENOMIC DNA]</scope>
    <source>
        <strain evidence="2">12NC29</strain>
    </source>
</reference>
<dbReference type="OrthoDB" id="2507394at2759"/>
<accession>A0A2N5T3Z5</accession>
<dbReference type="SUPFAM" id="SSF56784">
    <property type="entry name" value="HAD-like"/>
    <property type="match status" value="1"/>
</dbReference>
<protein>
    <recommendedName>
        <fullName evidence="4">Trehalose 6-phosphate phosphatase</fullName>
    </recommendedName>
</protein>
<comment type="caution">
    <text evidence="2">The sequence shown here is derived from an EMBL/GenBank/DDBJ whole genome shotgun (WGS) entry which is preliminary data.</text>
</comment>
<dbReference type="AlphaFoldDB" id="A0A2N5T3Z5"/>
<dbReference type="Gene3D" id="3.30.70.1020">
    <property type="entry name" value="Trehalose-6-phosphate phosphatase related protein, domain 2"/>
    <property type="match status" value="1"/>
</dbReference>
<keyword evidence="3" id="KW-1185">Reference proteome</keyword>
<dbReference type="Gene3D" id="3.40.50.1000">
    <property type="entry name" value="HAD superfamily/HAD-like"/>
    <property type="match status" value="1"/>
</dbReference>
<evidence type="ECO:0000313" key="2">
    <source>
        <dbReference type="EMBL" id="PLW20205.1"/>
    </source>
</evidence>
<dbReference type="GO" id="GO:0005992">
    <property type="term" value="P:trehalose biosynthetic process"/>
    <property type="evidence" value="ECO:0007669"/>
    <property type="project" value="InterPro"/>
</dbReference>
<name>A0A2N5T3Z5_9BASI</name>
<dbReference type="InterPro" id="IPR003337">
    <property type="entry name" value="Trehalose_PPase"/>
</dbReference>
<sequence>MHRPILAVITLVHILAAVPKASANFDLWPHVSDFTPTYNLLSRGQTRRVGDLPFLSNHHLPSEGPILLSADNDGVLKPVNEATREDRARAVQLVETLGQSSRVVTLVNSARSLPALDSYRGIGVNLVAEHGTVVLPADQSWQKDFDVEGTDNIRYRIKQIADRHPGARIEFKDPKNSIAFKHADADENEEMRRAFREMEGVLQNTRFTLKKVGTGFSEIRHVDVNKGNFVAKLLQSGEFRGGIALGDTEADEGMFKAMNQLGNRRFISVIVSNNLQQPTNAQYRLSSVGDVHEKLYHLVG</sequence>
<evidence type="ECO:0000313" key="3">
    <source>
        <dbReference type="Proteomes" id="UP000235388"/>
    </source>
</evidence>
<dbReference type="InterPro" id="IPR036412">
    <property type="entry name" value="HAD-like_sf"/>
</dbReference>
<dbReference type="InterPro" id="IPR023214">
    <property type="entry name" value="HAD_sf"/>
</dbReference>
<feature type="chain" id="PRO_5014957043" description="Trehalose 6-phosphate phosphatase" evidence="1">
    <location>
        <begin position="24"/>
        <end position="300"/>
    </location>
</feature>
<dbReference type="STRING" id="200324.A0A2N5T3Z5"/>